<gene>
    <name evidence="1" type="ORF">UFOVP133_45</name>
</gene>
<organism evidence="1">
    <name type="scientific">uncultured Caudovirales phage</name>
    <dbReference type="NCBI Taxonomy" id="2100421"/>
    <lineage>
        <taxon>Viruses</taxon>
        <taxon>Duplodnaviria</taxon>
        <taxon>Heunggongvirae</taxon>
        <taxon>Uroviricota</taxon>
        <taxon>Caudoviricetes</taxon>
        <taxon>Peduoviridae</taxon>
        <taxon>Maltschvirus</taxon>
        <taxon>Maltschvirus maltsch</taxon>
    </lineage>
</organism>
<evidence type="ECO:0000313" key="1">
    <source>
        <dbReference type="EMBL" id="CAB4131105.1"/>
    </source>
</evidence>
<sequence>METQHVLNTALGLGFSVLGWFARELWSAVKELKSDLSKLREDLPRAYVARDDYRDDMNEIKSMLGKIFDKLDNKQDK</sequence>
<accession>A0A6J5LAQ7</accession>
<name>A0A6J5LAQ7_9CAUD</name>
<proteinExistence type="predicted"/>
<protein>
    <submittedName>
        <fullName evidence="1">Uncharacterized protein</fullName>
    </submittedName>
</protein>
<reference evidence="1" key="1">
    <citation type="submission" date="2020-04" db="EMBL/GenBank/DDBJ databases">
        <authorList>
            <person name="Chiriac C."/>
            <person name="Salcher M."/>
            <person name="Ghai R."/>
            <person name="Kavagutti S V."/>
        </authorList>
    </citation>
    <scope>NUCLEOTIDE SEQUENCE</scope>
</reference>
<dbReference type="EMBL" id="LR796246">
    <property type="protein sequence ID" value="CAB4131105.1"/>
    <property type="molecule type" value="Genomic_DNA"/>
</dbReference>